<organism evidence="1 2">
    <name type="scientific">Pyramidobacter porci</name>
    <dbReference type="NCBI Taxonomy" id="2605789"/>
    <lineage>
        <taxon>Bacteria</taxon>
        <taxon>Thermotogati</taxon>
        <taxon>Synergistota</taxon>
        <taxon>Synergistia</taxon>
        <taxon>Synergistales</taxon>
        <taxon>Dethiosulfovibrionaceae</taxon>
        <taxon>Pyramidobacter</taxon>
    </lineage>
</organism>
<dbReference type="EMBL" id="VUNH01000002">
    <property type="protein sequence ID" value="MST54948.1"/>
    <property type="molecule type" value="Genomic_DNA"/>
</dbReference>
<gene>
    <name evidence="1" type="ORF">FYJ74_02635</name>
</gene>
<dbReference type="AlphaFoldDB" id="A0A6L5YA93"/>
<accession>A0A6L5YA93</accession>
<name>A0A6L5YA93_9BACT</name>
<evidence type="ECO:0000313" key="1">
    <source>
        <dbReference type="EMBL" id="MST54948.1"/>
    </source>
</evidence>
<sequence length="70" mass="7882">MKRSLEDSPNALSEFFSLVSPGADFVKRTSFQIRDLRYNICFIEAVLSHAALAKAASLKFFDAQEVRIDV</sequence>
<evidence type="ECO:0000313" key="2">
    <source>
        <dbReference type="Proteomes" id="UP000473699"/>
    </source>
</evidence>
<comment type="caution">
    <text evidence="1">The sequence shown here is derived from an EMBL/GenBank/DDBJ whole genome shotgun (WGS) entry which is preliminary data.</text>
</comment>
<dbReference type="RefSeq" id="WP_154528056.1">
    <property type="nucleotide sequence ID" value="NZ_VUNH01000002.1"/>
</dbReference>
<dbReference type="Proteomes" id="UP000473699">
    <property type="component" value="Unassembled WGS sequence"/>
</dbReference>
<keyword evidence="2" id="KW-1185">Reference proteome</keyword>
<protein>
    <submittedName>
        <fullName evidence="1">Uncharacterized protein</fullName>
    </submittedName>
</protein>
<proteinExistence type="predicted"/>
<reference evidence="1 2" key="1">
    <citation type="submission" date="2019-08" db="EMBL/GenBank/DDBJ databases">
        <title>In-depth cultivation of the pig gut microbiome towards novel bacterial diversity and tailored functional studies.</title>
        <authorList>
            <person name="Wylensek D."/>
            <person name="Hitch T.C.A."/>
            <person name="Clavel T."/>
        </authorList>
    </citation>
    <scope>NUCLEOTIDE SEQUENCE [LARGE SCALE GENOMIC DNA]</scope>
    <source>
        <strain evidence="1 2">SM-530-WT-4B</strain>
    </source>
</reference>